<evidence type="ECO:0000256" key="3">
    <source>
        <dbReference type="ARBA" id="ARBA00023136"/>
    </source>
</evidence>
<evidence type="ECO:0000259" key="5">
    <source>
        <dbReference type="PROSITE" id="PS51178"/>
    </source>
</evidence>
<dbReference type="InterPro" id="IPR005311">
    <property type="entry name" value="PBP_dimer"/>
</dbReference>
<dbReference type="EMBL" id="JAKZMM010000010">
    <property type="protein sequence ID" value="MCJ2380048.1"/>
    <property type="molecule type" value="Genomic_DNA"/>
</dbReference>
<dbReference type="SMART" id="SM00740">
    <property type="entry name" value="PASTA"/>
    <property type="match status" value="1"/>
</dbReference>
<dbReference type="SUPFAM" id="SSF54184">
    <property type="entry name" value="Penicillin-binding protein 2x (pbp-2x), c-terminal domain"/>
    <property type="match status" value="1"/>
</dbReference>
<dbReference type="InterPro" id="IPR005543">
    <property type="entry name" value="PASTA_dom"/>
</dbReference>
<accession>A0ABT0BZ38</accession>
<evidence type="ECO:0000256" key="4">
    <source>
        <dbReference type="SAM" id="Phobius"/>
    </source>
</evidence>
<dbReference type="Pfam" id="PF03717">
    <property type="entry name" value="PBP_dimer"/>
    <property type="match status" value="1"/>
</dbReference>
<dbReference type="InterPro" id="IPR012338">
    <property type="entry name" value="Beta-lactam/transpept-like"/>
</dbReference>
<feature type="transmembrane region" description="Helical" evidence="4">
    <location>
        <begin position="18"/>
        <end position="40"/>
    </location>
</feature>
<keyword evidence="4" id="KW-0812">Transmembrane</keyword>
<dbReference type="SUPFAM" id="SSF56601">
    <property type="entry name" value="beta-lactamase/transpeptidase-like"/>
    <property type="match status" value="1"/>
</dbReference>
<name>A0ABT0BZ38_9BACT</name>
<protein>
    <submittedName>
        <fullName evidence="6">Transpeptidase family protein</fullName>
    </submittedName>
</protein>
<keyword evidence="3 4" id="KW-0472">Membrane</keyword>
<comment type="subcellular location">
    <subcellularLocation>
        <location evidence="1">Membrane</location>
    </subcellularLocation>
</comment>
<dbReference type="InterPro" id="IPR001460">
    <property type="entry name" value="PCN-bd_Tpept"/>
</dbReference>
<keyword evidence="4" id="KW-1133">Transmembrane helix</keyword>
<keyword evidence="2" id="KW-0121">Carboxypeptidase</keyword>
<dbReference type="PANTHER" id="PTHR30627">
    <property type="entry name" value="PEPTIDOGLYCAN D,D-TRANSPEPTIDASE"/>
    <property type="match status" value="1"/>
</dbReference>
<keyword evidence="2" id="KW-0378">Hydrolase</keyword>
<dbReference type="InterPro" id="IPR036138">
    <property type="entry name" value="PBP_dimer_sf"/>
</dbReference>
<proteinExistence type="predicted"/>
<organism evidence="6 7">
    <name type="scientific">Parabacteroides faecalis</name>
    <dbReference type="NCBI Taxonomy" id="2924040"/>
    <lineage>
        <taxon>Bacteria</taxon>
        <taxon>Pseudomonadati</taxon>
        <taxon>Bacteroidota</taxon>
        <taxon>Bacteroidia</taxon>
        <taxon>Bacteroidales</taxon>
        <taxon>Tannerellaceae</taxon>
        <taxon>Parabacteroides</taxon>
    </lineage>
</organism>
<dbReference type="CDD" id="cd06575">
    <property type="entry name" value="PASTA_Pbp2x-like_2"/>
    <property type="match status" value="1"/>
</dbReference>
<keyword evidence="7" id="KW-1185">Reference proteome</keyword>
<keyword evidence="2" id="KW-0645">Protease</keyword>
<reference evidence="6 7" key="1">
    <citation type="submission" date="2022-03" db="EMBL/GenBank/DDBJ databases">
        <title>Parabacteroides sp. nov. isolated from swine feces.</title>
        <authorList>
            <person name="Bak J.E."/>
        </authorList>
    </citation>
    <scope>NUCLEOTIDE SEQUENCE [LARGE SCALE GENOMIC DNA]</scope>
    <source>
        <strain evidence="6 7">AGMB00274</strain>
    </source>
</reference>
<dbReference type="Pfam" id="PF00905">
    <property type="entry name" value="Transpeptidase"/>
    <property type="match status" value="1"/>
</dbReference>
<dbReference type="Pfam" id="PF03793">
    <property type="entry name" value="PASTA"/>
    <property type="match status" value="1"/>
</dbReference>
<dbReference type="Gene3D" id="3.90.1310.10">
    <property type="entry name" value="Penicillin-binding protein 2a (Domain 2)"/>
    <property type="match status" value="1"/>
</dbReference>
<dbReference type="Gene3D" id="3.30.450.330">
    <property type="match status" value="1"/>
</dbReference>
<dbReference type="Gene3D" id="3.40.710.10">
    <property type="entry name" value="DD-peptidase/beta-lactamase superfamily"/>
    <property type="match status" value="1"/>
</dbReference>
<dbReference type="Proteomes" id="UP001165444">
    <property type="component" value="Unassembled WGS sequence"/>
</dbReference>
<evidence type="ECO:0000313" key="7">
    <source>
        <dbReference type="Proteomes" id="UP001165444"/>
    </source>
</evidence>
<dbReference type="RefSeq" id="WP_243323750.1">
    <property type="nucleotide sequence ID" value="NZ_JAKZMM010000010.1"/>
</dbReference>
<sequence>MADDTNIEDKKVKDGSIFFSYLVVVLFLAVLAVLIVMKALNTAFVEKNRWLALAKTQIMPDRTVLPSRGNIYSFDGKLMATSVPRYYTYLDFKADGFLLDTFLYSKRNGIDSLSVYLSRKFKDRSPAGYKSHLLRGLKSKSRQYPVHIGKVSYSDLKEMKKYPFLRLNRFKSGFYTKEMVDRQRPFGTLAARTIGDVYGEIDTSGVTKGKNGLELQYDSLLRGKPGVSSVRRIGGRWTNVIEQEPEEGMDIRSTIDIDIQDITEKSLLDMLKKIDAASGTAVVMEVKTGEIKAITNMGRIREGVYGETVNHAVADETEPGSTFKVASIMVALEDGVCQPGDTVDTGNGIYMYKGSRMTDHNANKGGYHEITVEQAIWYSSNIGVAKTILKGYENNPTKFVEGLYRIGMNADLQIDIPGAGRSKIRRPDDKKHYWSKTTLPWMSFGYETQIPPISTLAFYNAIANNGTMMRPYFVKEIMHRGKSVQKFSPRVLIPSICSDNTLHIIQKMLVGVVEQGTGKAVHSDIIRIAGKTGTAQIASGGVYRQAGHQVAFAGYFPADDPMYSCIVVIRQPRIGYPSGGTMSGGVVKAIAEKIYSSHISIPIDEMKPDSTAVFLPMVKGGEKRAVENVLDELDITFDSDSTETNWVKTTWDKERNRIVLEDVTVRNGLVPAVFGMDAKDAVFLLESAGLRVTLSGAGRVTSQSISPGRRISKGQTILLTLK</sequence>
<evidence type="ECO:0000256" key="1">
    <source>
        <dbReference type="ARBA" id="ARBA00004370"/>
    </source>
</evidence>
<gene>
    <name evidence="6" type="ORF">MUN53_05380</name>
</gene>
<dbReference type="PROSITE" id="PS51178">
    <property type="entry name" value="PASTA"/>
    <property type="match status" value="1"/>
</dbReference>
<comment type="caution">
    <text evidence="6">The sequence shown here is derived from an EMBL/GenBank/DDBJ whole genome shotgun (WGS) entry which is preliminary data.</text>
</comment>
<feature type="domain" description="PASTA" evidence="5">
    <location>
        <begin position="664"/>
        <end position="722"/>
    </location>
</feature>
<dbReference type="PANTHER" id="PTHR30627:SF1">
    <property type="entry name" value="PEPTIDOGLYCAN D,D-TRANSPEPTIDASE FTSI"/>
    <property type="match status" value="1"/>
</dbReference>
<dbReference type="InterPro" id="IPR050515">
    <property type="entry name" value="Beta-lactam/transpept"/>
</dbReference>
<evidence type="ECO:0000313" key="6">
    <source>
        <dbReference type="EMBL" id="MCJ2380048.1"/>
    </source>
</evidence>
<dbReference type="SUPFAM" id="SSF56519">
    <property type="entry name" value="Penicillin binding protein dimerisation domain"/>
    <property type="match status" value="1"/>
</dbReference>
<evidence type="ECO:0000256" key="2">
    <source>
        <dbReference type="ARBA" id="ARBA00022645"/>
    </source>
</evidence>
<dbReference type="Gene3D" id="3.30.10.20">
    <property type="match status" value="1"/>
</dbReference>